<dbReference type="Proteomes" id="UP000000637">
    <property type="component" value="Chromosome"/>
</dbReference>
<dbReference type="HOGENOM" id="CLU_975378_0_0_11"/>
<organism evidence="2 3">
    <name type="scientific">Paenarthrobacter aurescens (strain TC1)</name>
    <dbReference type="NCBI Taxonomy" id="290340"/>
    <lineage>
        <taxon>Bacteria</taxon>
        <taxon>Bacillati</taxon>
        <taxon>Actinomycetota</taxon>
        <taxon>Actinomycetes</taxon>
        <taxon>Micrococcales</taxon>
        <taxon>Micrococcaceae</taxon>
        <taxon>Paenarthrobacter</taxon>
    </lineage>
</organism>
<name>A1R2M1_PAEAT</name>
<dbReference type="OrthoDB" id="4954763at2"/>
<dbReference type="STRING" id="290340.AAur_0680"/>
<reference evidence="2 3" key="1">
    <citation type="journal article" date="2006" name="PLoS Genet.">
        <title>Secrets of soil survival revealed by the genome sequence of Arthrobacter aurescens TC1.</title>
        <authorList>
            <person name="Mongodin E.F."/>
            <person name="Shapir N."/>
            <person name="Daugherty S.C."/>
            <person name="DeBoy R.T."/>
            <person name="Emerson J.B."/>
            <person name="Shvartzbeyn A."/>
            <person name="Radune D."/>
            <person name="Vamathevan J."/>
            <person name="Riggs F."/>
            <person name="Grinberg V."/>
            <person name="Khouri H."/>
            <person name="Wackett L.P."/>
            <person name="Nelson K.E."/>
            <person name="Sadowsky M.J."/>
        </authorList>
    </citation>
    <scope>NUCLEOTIDE SEQUENCE [LARGE SCALE GENOMIC DNA]</scope>
    <source>
        <strain evidence="2 3">TC1</strain>
    </source>
</reference>
<dbReference type="EMBL" id="CP000474">
    <property type="protein sequence ID" value="ABM10249.1"/>
    <property type="molecule type" value="Genomic_DNA"/>
</dbReference>
<dbReference type="KEGG" id="aau:AAur_0680"/>
<protein>
    <recommendedName>
        <fullName evidence="4">DUF4190 domain-containing protein</fullName>
    </recommendedName>
</protein>
<proteinExistence type="predicted"/>
<dbReference type="AlphaFoldDB" id="A1R2M1"/>
<evidence type="ECO:0000313" key="2">
    <source>
        <dbReference type="EMBL" id="ABM10249.1"/>
    </source>
</evidence>
<accession>A1R2M1</accession>
<evidence type="ECO:0000313" key="3">
    <source>
        <dbReference type="Proteomes" id="UP000000637"/>
    </source>
</evidence>
<keyword evidence="1" id="KW-0812">Transmembrane</keyword>
<gene>
    <name evidence="2" type="ordered locus">AAur_0680</name>
</gene>
<keyword evidence="1" id="KW-0472">Membrane</keyword>
<dbReference type="Gene3D" id="3.30.300.250">
    <property type="match status" value="1"/>
</dbReference>
<keyword evidence="1" id="KW-1133">Transmembrane helix</keyword>
<feature type="transmembrane region" description="Helical" evidence="1">
    <location>
        <begin position="105"/>
        <end position="125"/>
    </location>
</feature>
<evidence type="ECO:0008006" key="4">
    <source>
        <dbReference type="Google" id="ProtNLM"/>
    </source>
</evidence>
<evidence type="ECO:0000256" key="1">
    <source>
        <dbReference type="SAM" id="Phobius"/>
    </source>
</evidence>
<feature type="transmembrane region" description="Helical" evidence="1">
    <location>
        <begin position="146"/>
        <end position="171"/>
    </location>
</feature>
<sequence>MLTVWHVQSKPRFKPLQRANLFIAVPEIRPSGQRACDKGLSYPARSLWRDLPTMMYERDRTMAHEFAQQPHATPPNYPKREADDGQEEGPFFFPDLEGAAFRSKATTFAVIGIFFFGVIFGPLAIRNAAKAEALGVRAPFGRICGWIVLILNGLNICLLMLGAVLALSGAFNGSSPSVESTVKSVVEKARDLQGELPMQVDSVTSLTGIEAEGDAIRYDLVLSSSVDPSTLSAESVRGMVLPTVCAATSTKEILDAGIKMKYVYTFEGSAKSVDFTVTKAACAAL</sequence>
<keyword evidence="3" id="KW-1185">Reference proteome</keyword>